<dbReference type="Proteomes" id="UP000489600">
    <property type="component" value="Unassembled WGS sequence"/>
</dbReference>
<keyword evidence="2" id="KW-1185">Reference proteome</keyword>
<reference evidence="1" key="1">
    <citation type="submission" date="2019-07" db="EMBL/GenBank/DDBJ databases">
        <authorList>
            <person name="Dittberner H."/>
        </authorList>
    </citation>
    <scope>NUCLEOTIDE SEQUENCE [LARGE SCALE GENOMIC DNA]</scope>
</reference>
<comment type="caution">
    <text evidence="1">The sequence shown here is derived from an EMBL/GenBank/DDBJ whole genome shotgun (WGS) entry which is preliminary data.</text>
</comment>
<sequence>MELTFEQRKRSASNTVGGIVSSLLPNERIVLLCNIPSLHGVVIKISLFYGCVQVSEIKDTILDLHGIDEEALLQPKLVIVCLSGDDRYPSKTAVRASSAAILARILVMRSLKRR</sequence>
<organism evidence="1 2">
    <name type="scientific">Arabis nemorensis</name>
    <dbReference type="NCBI Taxonomy" id="586526"/>
    <lineage>
        <taxon>Eukaryota</taxon>
        <taxon>Viridiplantae</taxon>
        <taxon>Streptophyta</taxon>
        <taxon>Embryophyta</taxon>
        <taxon>Tracheophyta</taxon>
        <taxon>Spermatophyta</taxon>
        <taxon>Magnoliopsida</taxon>
        <taxon>eudicotyledons</taxon>
        <taxon>Gunneridae</taxon>
        <taxon>Pentapetalae</taxon>
        <taxon>rosids</taxon>
        <taxon>malvids</taxon>
        <taxon>Brassicales</taxon>
        <taxon>Brassicaceae</taxon>
        <taxon>Arabideae</taxon>
        <taxon>Arabis</taxon>
    </lineage>
</organism>
<dbReference type="EMBL" id="CABITT030000007">
    <property type="protein sequence ID" value="VVB12413.1"/>
    <property type="molecule type" value="Genomic_DNA"/>
</dbReference>
<dbReference type="AlphaFoldDB" id="A0A565CFG8"/>
<accession>A0A565CFG8</accession>
<name>A0A565CFG8_9BRAS</name>
<evidence type="ECO:0000313" key="1">
    <source>
        <dbReference type="EMBL" id="VVB12413.1"/>
    </source>
</evidence>
<protein>
    <submittedName>
        <fullName evidence="1">Uncharacterized protein</fullName>
    </submittedName>
</protein>
<dbReference type="OrthoDB" id="361693at2759"/>
<proteinExistence type="predicted"/>
<evidence type="ECO:0000313" key="2">
    <source>
        <dbReference type="Proteomes" id="UP000489600"/>
    </source>
</evidence>
<gene>
    <name evidence="1" type="ORF">ANE_LOCUS22857</name>
</gene>